<evidence type="ECO:0000256" key="10">
    <source>
        <dbReference type="RuleBase" id="RU000304"/>
    </source>
</evidence>
<dbReference type="Gene3D" id="1.10.510.10">
    <property type="entry name" value="Transferase(Phosphotransferase) domain 1"/>
    <property type="match status" value="2"/>
</dbReference>
<sequence>MVFPQLLTVLDTLKDQAKDAVWALTSCMCQQSAKVKINGRTFNIIKVLGEGGFSFVYLAQDDISGRQFALKKIRCPTGSDAVKEAMREVEAYRRFKHPNIIRILDSAVVQDPEGEGKIVYLFLPLYKVRLFFGIRPRKGNNSPQRGNLQDAINTHVVNRTHFAEQEMIRLFKGTCEAVRAMHDYHVKAGTNLPSNSSRPKPSSSRSRHEDDRRHSEDDDEMFPHPEGDGEDGYSYGSAVNVPLVTKHRMEDEGDVVFDGDEEIEHIQSGANGNAGRNEHVPYAHRDLKPGNVMIADDGVTPILMDFGSTIRARINIENRSQALLQQDIAAEQSTMAYRAPELFDVKTGVALDDKVDIWSLGCTLFALAYSHSPFENTQTTEQGGSIAMAVLNAQYKHPNSAYSQGLKDLIDSMLKVNPKDRPDIHQVISMTDRVLQTLM</sequence>
<comment type="similarity">
    <text evidence="10">Belongs to the protein kinase superfamily.</text>
</comment>
<evidence type="ECO:0000256" key="8">
    <source>
        <dbReference type="ARBA" id="ARBA00048679"/>
    </source>
</evidence>
<dbReference type="PANTHER" id="PTHR45998:SF2">
    <property type="entry name" value="SERINE_THREONINE-PROTEIN KINASE 16"/>
    <property type="match status" value="1"/>
</dbReference>
<name>F8PY93_SERL3</name>
<evidence type="ECO:0000256" key="3">
    <source>
        <dbReference type="ARBA" id="ARBA00022679"/>
    </source>
</evidence>
<evidence type="ECO:0000256" key="11">
    <source>
        <dbReference type="SAM" id="MobiDB-lite"/>
    </source>
</evidence>
<accession>F8PY93</accession>
<protein>
    <recommendedName>
        <fullName evidence="1">non-specific serine/threonine protein kinase</fullName>
        <ecNumber evidence="1">2.7.11.1</ecNumber>
    </recommendedName>
</protein>
<dbReference type="FunCoup" id="F8PY93">
    <property type="interactions" value="380"/>
</dbReference>
<evidence type="ECO:0000256" key="2">
    <source>
        <dbReference type="ARBA" id="ARBA00022527"/>
    </source>
</evidence>
<reference evidence="14" key="1">
    <citation type="journal article" date="2011" name="Science">
        <title>The plant cell wall-decomposing machinery underlies the functional diversity of forest fungi.</title>
        <authorList>
            <person name="Eastwood D.C."/>
            <person name="Floudas D."/>
            <person name="Binder M."/>
            <person name="Majcherczyk A."/>
            <person name="Schneider P."/>
            <person name="Aerts A."/>
            <person name="Asiegbu F.O."/>
            <person name="Baker S.E."/>
            <person name="Barry K."/>
            <person name="Bendiksby M."/>
            <person name="Blumentritt M."/>
            <person name="Coutinho P.M."/>
            <person name="Cullen D."/>
            <person name="de Vries R.P."/>
            <person name="Gathman A."/>
            <person name="Goodell B."/>
            <person name="Henrissat B."/>
            <person name="Ihrmark K."/>
            <person name="Kauserud H."/>
            <person name="Kohler A."/>
            <person name="LaButti K."/>
            <person name="Lapidus A."/>
            <person name="Lavin J.L."/>
            <person name="Lee Y.-H."/>
            <person name="Lindquist E."/>
            <person name="Lilly W."/>
            <person name="Lucas S."/>
            <person name="Morin E."/>
            <person name="Murat C."/>
            <person name="Oguiza J.A."/>
            <person name="Park J."/>
            <person name="Pisabarro A.G."/>
            <person name="Riley R."/>
            <person name="Rosling A."/>
            <person name="Salamov A."/>
            <person name="Schmidt O."/>
            <person name="Schmutz J."/>
            <person name="Skrede I."/>
            <person name="Stenlid J."/>
            <person name="Wiebenga A."/>
            <person name="Xie X."/>
            <person name="Kuees U."/>
            <person name="Hibbett D.S."/>
            <person name="Hoffmeister D."/>
            <person name="Hoegberg N."/>
            <person name="Martin F."/>
            <person name="Grigoriev I.V."/>
            <person name="Watkinson S.C."/>
        </authorList>
    </citation>
    <scope>NUCLEOTIDE SEQUENCE [LARGE SCALE GENOMIC DNA]</scope>
    <source>
        <strain evidence="14">strain S7.3</strain>
    </source>
</reference>
<keyword evidence="2 10" id="KW-0723">Serine/threonine-protein kinase</keyword>
<proteinExistence type="inferred from homology"/>
<dbReference type="InterPro" id="IPR000719">
    <property type="entry name" value="Prot_kinase_dom"/>
</dbReference>
<dbReference type="GO" id="GO:0005524">
    <property type="term" value="F:ATP binding"/>
    <property type="evidence" value="ECO:0007669"/>
    <property type="project" value="UniProtKB-UniRule"/>
</dbReference>
<dbReference type="GO" id="GO:0005773">
    <property type="term" value="C:vacuole"/>
    <property type="evidence" value="ECO:0007669"/>
    <property type="project" value="GOC"/>
</dbReference>
<keyword evidence="14" id="KW-1185">Reference proteome</keyword>
<dbReference type="PROSITE" id="PS00108">
    <property type="entry name" value="PROTEIN_KINASE_ST"/>
    <property type="match status" value="1"/>
</dbReference>
<dbReference type="EC" id="2.7.11.1" evidence="1"/>
<dbReference type="HOGENOM" id="CLU_000288_109_1_1"/>
<keyword evidence="3" id="KW-0808">Transferase</keyword>
<dbReference type="OMA" id="AMHQYKV"/>
<dbReference type="SUPFAM" id="SSF56112">
    <property type="entry name" value="Protein kinase-like (PK-like)"/>
    <property type="match status" value="1"/>
</dbReference>
<feature type="compositionally biased region" description="Basic and acidic residues" evidence="11">
    <location>
        <begin position="206"/>
        <end position="227"/>
    </location>
</feature>
<evidence type="ECO:0000256" key="4">
    <source>
        <dbReference type="ARBA" id="ARBA00022741"/>
    </source>
</evidence>
<comment type="catalytic activity">
    <reaction evidence="8">
        <text>L-seryl-[protein] + ATP = O-phospho-L-seryl-[protein] + ADP + H(+)</text>
        <dbReference type="Rhea" id="RHEA:17989"/>
        <dbReference type="Rhea" id="RHEA-COMP:9863"/>
        <dbReference type="Rhea" id="RHEA-COMP:11604"/>
        <dbReference type="ChEBI" id="CHEBI:15378"/>
        <dbReference type="ChEBI" id="CHEBI:29999"/>
        <dbReference type="ChEBI" id="CHEBI:30616"/>
        <dbReference type="ChEBI" id="CHEBI:83421"/>
        <dbReference type="ChEBI" id="CHEBI:456216"/>
        <dbReference type="EC" id="2.7.11.1"/>
    </reaction>
</comment>
<keyword evidence="6 9" id="KW-0067">ATP-binding</keyword>
<evidence type="ECO:0000313" key="14">
    <source>
        <dbReference type="Proteomes" id="UP000008063"/>
    </source>
</evidence>
<evidence type="ECO:0000259" key="12">
    <source>
        <dbReference type="PROSITE" id="PS50011"/>
    </source>
</evidence>
<evidence type="ECO:0000256" key="5">
    <source>
        <dbReference type="ARBA" id="ARBA00022777"/>
    </source>
</evidence>
<dbReference type="STRING" id="936435.F8PY93"/>
<keyword evidence="4 9" id="KW-0547">Nucleotide-binding</keyword>
<dbReference type="GO" id="GO:0006624">
    <property type="term" value="P:vacuolar protein processing"/>
    <property type="evidence" value="ECO:0007669"/>
    <property type="project" value="TreeGrafter"/>
</dbReference>
<evidence type="ECO:0000256" key="9">
    <source>
        <dbReference type="PROSITE-ProRule" id="PRU10141"/>
    </source>
</evidence>
<dbReference type="AlphaFoldDB" id="F8PY93"/>
<dbReference type="SMART" id="SM00220">
    <property type="entry name" value="S_TKc"/>
    <property type="match status" value="1"/>
</dbReference>
<feature type="compositionally biased region" description="Low complexity" evidence="11">
    <location>
        <begin position="193"/>
        <end position="204"/>
    </location>
</feature>
<evidence type="ECO:0000313" key="13">
    <source>
        <dbReference type="EMBL" id="EGN98856.1"/>
    </source>
</evidence>
<dbReference type="PROSITE" id="PS00107">
    <property type="entry name" value="PROTEIN_KINASE_ATP"/>
    <property type="match status" value="1"/>
</dbReference>
<dbReference type="EMBL" id="GL945480">
    <property type="protein sequence ID" value="EGN98856.1"/>
    <property type="molecule type" value="Genomic_DNA"/>
</dbReference>
<dbReference type="InParanoid" id="F8PY93"/>
<dbReference type="eggNOG" id="KOG2345">
    <property type="taxonomic scope" value="Eukaryota"/>
</dbReference>
<gene>
    <name evidence="13" type="ORF">SERLA73DRAFT_181545</name>
</gene>
<feature type="domain" description="Protein kinase" evidence="12">
    <location>
        <begin position="42"/>
        <end position="435"/>
    </location>
</feature>
<dbReference type="PROSITE" id="PS50011">
    <property type="entry name" value="PROTEIN_KINASE_DOM"/>
    <property type="match status" value="1"/>
</dbReference>
<dbReference type="PANTHER" id="PTHR45998">
    <property type="entry name" value="SERINE/THREONINE-PROTEIN KINASE 16"/>
    <property type="match status" value="1"/>
</dbReference>
<keyword evidence="5" id="KW-0418">Kinase</keyword>
<evidence type="ECO:0000256" key="7">
    <source>
        <dbReference type="ARBA" id="ARBA00047899"/>
    </source>
</evidence>
<feature type="binding site" evidence="9">
    <location>
        <position position="71"/>
    </location>
    <ligand>
        <name>ATP</name>
        <dbReference type="ChEBI" id="CHEBI:30616"/>
    </ligand>
</feature>
<dbReference type="InterPro" id="IPR052239">
    <property type="entry name" value="Ser/Thr-specific_kinases"/>
</dbReference>
<comment type="catalytic activity">
    <reaction evidence="7">
        <text>L-threonyl-[protein] + ATP = O-phospho-L-threonyl-[protein] + ADP + H(+)</text>
        <dbReference type="Rhea" id="RHEA:46608"/>
        <dbReference type="Rhea" id="RHEA-COMP:11060"/>
        <dbReference type="Rhea" id="RHEA-COMP:11605"/>
        <dbReference type="ChEBI" id="CHEBI:15378"/>
        <dbReference type="ChEBI" id="CHEBI:30013"/>
        <dbReference type="ChEBI" id="CHEBI:30616"/>
        <dbReference type="ChEBI" id="CHEBI:61977"/>
        <dbReference type="ChEBI" id="CHEBI:456216"/>
        <dbReference type="EC" id="2.7.11.1"/>
    </reaction>
</comment>
<dbReference type="OrthoDB" id="248923at2759"/>
<dbReference type="InterPro" id="IPR011009">
    <property type="entry name" value="Kinase-like_dom_sf"/>
</dbReference>
<dbReference type="GO" id="GO:0005794">
    <property type="term" value="C:Golgi apparatus"/>
    <property type="evidence" value="ECO:0007669"/>
    <property type="project" value="TreeGrafter"/>
</dbReference>
<evidence type="ECO:0000256" key="1">
    <source>
        <dbReference type="ARBA" id="ARBA00012513"/>
    </source>
</evidence>
<dbReference type="Pfam" id="PF00069">
    <property type="entry name" value="Pkinase"/>
    <property type="match status" value="2"/>
</dbReference>
<dbReference type="Proteomes" id="UP000008063">
    <property type="component" value="Unassembled WGS sequence"/>
</dbReference>
<evidence type="ECO:0000256" key="6">
    <source>
        <dbReference type="ARBA" id="ARBA00022840"/>
    </source>
</evidence>
<dbReference type="GO" id="GO:0004674">
    <property type="term" value="F:protein serine/threonine kinase activity"/>
    <property type="evidence" value="ECO:0007669"/>
    <property type="project" value="UniProtKB-KW"/>
</dbReference>
<feature type="region of interest" description="Disordered" evidence="11">
    <location>
        <begin position="187"/>
        <end position="237"/>
    </location>
</feature>
<organism evidence="14">
    <name type="scientific">Serpula lacrymans var. lacrymans (strain S7.3)</name>
    <name type="common">Dry rot fungus</name>
    <dbReference type="NCBI Taxonomy" id="936435"/>
    <lineage>
        <taxon>Eukaryota</taxon>
        <taxon>Fungi</taxon>
        <taxon>Dikarya</taxon>
        <taxon>Basidiomycota</taxon>
        <taxon>Agaricomycotina</taxon>
        <taxon>Agaricomycetes</taxon>
        <taxon>Agaricomycetidae</taxon>
        <taxon>Boletales</taxon>
        <taxon>Coniophorineae</taxon>
        <taxon>Serpulaceae</taxon>
        <taxon>Serpula</taxon>
    </lineage>
</organism>
<dbReference type="InterPro" id="IPR008271">
    <property type="entry name" value="Ser/Thr_kinase_AS"/>
</dbReference>
<dbReference type="GO" id="GO:0032889">
    <property type="term" value="P:regulation of vacuole fusion, non-autophagic"/>
    <property type="evidence" value="ECO:0007669"/>
    <property type="project" value="TreeGrafter"/>
</dbReference>
<dbReference type="InterPro" id="IPR017441">
    <property type="entry name" value="Protein_kinase_ATP_BS"/>
</dbReference>